<name>A0A117M6P8_UNCT6</name>
<organism evidence="1 2">
    <name type="scientific">candidate division TA06 bacterium 34_109</name>
    <dbReference type="NCBI Taxonomy" id="1635277"/>
    <lineage>
        <taxon>Bacteria</taxon>
        <taxon>Bacteria division TA06</taxon>
    </lineage>
</organism>
<evidence type="ECO:0000313" key="2">
    <source>
        <dbReference type="Proteomes" id="UP000053467"/>
    </source>
</evidence>
<evidence type="ECO:0008006" key="3">
    <source>
        <dbReference type="Google" id="ProtNLM"/>
    </source>
</evidence>
<dbReference type="AlphaFoldDB" id="A0A117M6P8"/>
<comment type="caution">
    <text evidence="1">The sequence shown here is derived from an EMBL/GenBank/DDBJ whole genome shotgun (WGS) entry which is preliminary data.</text>
</comment>
<dbReference type="InterPro" id="IPR038636">
    <property type="entry name" value="Wzi_sf"/>
</dbReference>
<reference evidence="2" key="1">
    <citation type="journal article" date="2015" name="MBio">
        <title>Genome-Resolved Metagenomic Analysis Reveals Roles for Candidate Phyla and Other Microbial Community Members in Biogeochemical Transformations in Oil Reservoirs.</title>
        <authorList>
            <person name="Hu P."/>
            <person name="Tom L."/>
            <person name="Singh A."/>
            <person name="Thomas B.C."/>
            <person name="Baker B.J."/>
            <person name="Piceno Y.M."/>
            <person name="Andersen G.L."/>
            <person name="Banfield J.F."/>
        </authorList>
    </citation>
    <scope>NUCLEOTIDE SEQUENCE [LARGE SCALE GENOMIC DNA]</scope>
</reference>
<sequence>MDGKKIFLSIFIILFCVKIFSFELIFDNEYGSQIIEELYQKNIIDLDGRTYPLRVDQLLKDLRSAKKRSDLSKEEIFMIEKLLSIYGKKSSKYRYHFDIYNQSDFNLVLDSTNFKDSLITYTNLLIKNSKKNLFYNISFDLFFPFVERDSFYYRMKDWEKTGSDFNNTFLGVFSKDYYLIFGRIKPVWGGGFYDNIYFSKDLLSLDGILFEYDFKKLKFFYFTVYLTPYYLKDKKRTDNTYMSTHRLQYFISKNINFSFKEMIIYQSNLPQPPYLNPIIFYYIIQNNSFSDDNIIWSFDLTFEDLFGFKIYNELFIDDYQYQPEFSYVPNKLGYLFSLTYSPKNLRKILFGLEYCRINTYTGTHEFDRLNYSYYRRPISYFFGTDGDFLLFKFDYRFNETIKSGYNISFLRKGSRDLFDSWESEMPLTSPPFPSGRVETTLKNGINFYGEFFKERIFLNLDISDLYIKNYQNIVGEERNIFEIKFKIGVNL</sequence>
<gene>
    <name evidence="1" type="ORF">XE03_0784</name>
</gene>
<dbReference type="Proteomes" id="UP000053467">
    <property type="component" value="Unassembled WGS sequence"/>
</dbReference>
<dbReference type="Gene3D" id="2.40.160.130">
    <property type="entry name" value="Capsule assembly protein Wzi"/>
    <property type="match status" value="1"/>
</dbReference>
<proteinExistence type="predicted"/>
<evidence type="ECO:0000313" key="1">
    <source>
        <dbReference type="EMBL" id="KUK87386.1"/>
    </source>
</evidence>
<dbReference type="EMBL" id="LGGX01000005">
    <property type="protein sequence ID" value="KUK87386.1"/>
    <property type="molecule type" value="Genomic_DNA"/>
</dbReference>
<protein>
    <recommendedName>
        <fullName evidence="3">Capsule assembly protein Wzi</fullName>
    </recommendedName>
</protein>
<accession>A0A117M6P8</accession>